<name>A0AAW2V8K2_SESRA</name>
<dbReference type="InterPro" id="IPR011990">
    <property type="entry name" value="TPR-like_helical_dom_sf"/>
</dbReference>
<sequence>SALLDMYSKCRDIKNAETVFRKTRHKNIVSWTAMLVGYGQNGYSEEAVRVFCEMQRNGVEPDYFTLGLISFITVSNALVTLYGKCGNIEESHRLFNEIKLKDEVSWTALVSCYAQFGKANETINLFEEMLAYGLQPDGVTFVGVLSACSRAGRAGELEEAKNFILKMPALLIQLVGHIAELM</sequence>
<protein>
    <submittedName>
        <fullName evidence="3">Pentatricopeptide repeat-containing protein</fullName>
    </submittedName>
</protein>
<dbReference type="InterPro" id="IPR046960">
    <property type="entry name" value="PPR_At4g14850-like_plant"/>
</dbReference>
<reference evidence="3" key="1">
    <citation type="submission" date="2020-06" db="EMBL/GenBank/DDBJ databases">
        <authorList>
            <person name="Li T."/>
            <person name="Hu X."/>
            <person name="Zhang T."/>
            <person name="Song X."/>
            <person name="Zhang H."/>
            <person name="Dai N."/>
            <person name="Sheng W."/>
            <person name="Hou X."/>
            <person name="Wei L."/>
        </authorList>
    </citation>
    <scope>NUCLEOTIDE SEQUENCE</scope>
    <source>
        <strain evidence="3">G02</strain>
        <tissue evidence="3">Leaf</tissue>
    </source>
</reference>
<gene>
    <name evidence="3" type="ORF">Sradi_1019300</name>
</gene>
<dbReference type="Gene3D" id="1.25.40.10">
    <property type="entry name" value="Tetratricopeptide repeat domain"/>
    <property type="match status" value="2"/>
</dbReference>
<dbReference type="InterPro" id="IPR002885">
    <property type="entry name" value="PPR_rpt"/>
</dbReference>
<dbReference type="NCBIfam" id="TIGR00756">
    <property type="entry name" value="PPR"/>
    <property type="match status" value="2"/>
</dbReference>
<proteinExistence type="predicted"/>
<keyword evidence="1" id="KW-0677">Repeat</keyword>
<dbReference type="PANTHER" id="PTHR47926">
    <property type="entry name" value="PENTATRICOPEPTIDE REPEAT-CONTAINING PROTEIN"/>
    <property type="match status" value="1"/>
</dbReference>
<feature type="non-terminal residue" evidence="3">
    <location>
        <position position="1"/>
    </location>
</feature>
<dbReference type="GO" id="GO:0003723">
    <property type="term" value="F:RNA binding"/>
    <property type="evidence" value="ECO:0007669"/>
    <property type="project" value="InterPro"/>
</dbReference>
<dbReference type="Pfam" id="PF01535">
    <property type="entry name" value="PPR"/>
    <property type="match status" value="1"/>
</dbReference>
<dbReference type="GO" id="GO:0009451">
    <property type="term" value="P:RNA modification"/>
    <property type="evidence" value="ECO:0007669"/>
    <property type="project" value="InterPro"/>
</dbReference>
<feature type="repeat" description="PPR" evidence="2">
    <location>
        <begin position="27"/>
        <end position="61"/>
    </location>
</feature>
<organism evidence="3">
    <name type="scientific">Sesamum radiatum</name>
    <name type="common">Black benniseed</name>
    <dbReference type="NCBI Taxonomy" id="300843"/>
    <lineage>
        <taxon>Eukaryota</taxon>
        <taxon>Viridiplantae</taxon>
        <taxon>Streptophyta</taxon>
        <taxon>Embryophyta</taxon>
        <taxon>Tracheophyta</taxon>
        <taxon>Spermatophyta</taxon>
        <taxon>Magnoliopsida</taxon>
        <taxon>eudicotyledons</taxon>
        <taxon>Gunneridae</taxon>
        <taxon>Pentapetalae</taxon>
        <taxon>asterids</taxon>
        <taxon>lamiids</taxon>
        <taxon>Lamiales</taxon>
        <taxon>Pedaliaceae</taxon>
        <taxon>Sesamum</taxon>
    </lineage>
</organism>
<evidence type="ECO:0000313" key="3">
    <source>
        <dbReference type="EMBL" id="KAL0424845.1"/>
    </source>
</evidence>
<dbReference type="AlphaFoldDB" id="A0AAW2V8K2"/>
<dbReference type="Pfam" id="PF13041">
    <property type="entry name" value="PPR_2"/>
    <property type="match status" value="2"/>
</dbReference>
<evidence type="ECO:0000256" key="2">
    <source>
        <dbReference type="PROSITE-ProRule" id="PRU00708"/>
    </source>
</evidence>
<dbReference type="FunFam" id="1.25.40.10:FF:000031">
    <property type="entry name" value="Pentatricopeptide repeat-containing protein mitochondrial"/>
    <property type="match status" value="1"/>
</dbReference>
<evidence type="ECO:0000256" key="1">
    <source>
        <dbReference type="ARBA" id="ARBA00022737"/>
    </source>
</evidence>
<feature type="repeat" description="PPR" evidence="2">
    <location>
        <begin position="102"/>
        <end position="136"/>
    </location>
</feature>
<reference evidence="3" key="2">
    <citation type="journal article" date="2024" name="Plant">
        <title>Genomic evolution and insights into agronomic trait innovations of Sesamum species.</title>
        <authorList>
            <person name="Miao H."/>
            <person name="Wang L."/>
            <person name="Qu L."/>
            <person name="Liu H."/>
            <person name="Sun Y."/>
            <person name="Le M."/>
            <person name="Wang Q."/>
            <person name="Wei S."/>
            <person name="Zheng Y."/>
            <person name="Lin W."/>
            <person name="Duan Y."/>
            <person name="Cao H."/>
            <person name="Xiong S."/>
            <person name="Wang X."/>
            <person name="Wei L."/>
            <person name="Li C."/>
            <person name="Ma Q."/>
            <person name="Ju M."/>
            <person name="Zhao R."/>
            <person name="Li G."/>
            <person name="Mu C."/>
            <person name="Tian Q."/>
            <person name="Mei H."/>
            <person name="Zhang T."/>
            <person name="Gao T."/>
            <person name="Zhang H."/>
        </authorList>
    </citation>
    <scope>NUCLEOTIDE SEQUENCE</scope>
    <source>
        <strain evidence="3">G02</strain>
    </source>
</reference>
<dbReference type="EMBL" id="JACGWJ010000004">
    <property type="protein sequence ID" value="KAL0424845.1"/>
    <property type="molecule type" value="Genomic_DNA"/>
</dbReference>
<comment type="caution">
    <text evidence="3">The sequence shown here is derived from an EMBL/GenBank/DDBJ whole genome shotgun (WGS) entry which is preliminary data.</text>
</comment>
<dbReference type="PANTHER" id="PTHR47926:SF511">
    <property type="entry name" value="PENTATRICOPEPTIDE REPEAT-CONTAINING PROTEIN"/>
    <property type="match status" value="1"/>
</dbReference>
<dbReference type="PROSITE" id="PS51375">
    <property type="entry name" value="PPR"/>
    <property type="match status" value="2"/>
</dbReference>
<accession>A0AAW2V8K2</accession>